<evidence type="ECO:0000256" key="3">
    <source>
        <dbReference type="ARBA" id="ARBA00022884"/>
    </source>
</evidence>
<name>A0A7C6EDZ7_UNCW3</name>
<keyword evidence="5 7" id="KW-0687">Ribonucleoprotein</keyword>
<evidence type="ECO:0000256" key="1">
    <source>
        <dbReference type="ARBA" id="ARBA00008945"/>
    </source>
</evidence>
<dbReference type="GO" id="GO:0015935">
    <property type="term" value="C:small ribosomal subunit"/>
    <property type="evidence" value="ECO:0007669"/>
    <property type="project" value="InterPro"/>
</dbReference>
<organism evidence="11">
    <name type="scientific">candidate division WOR-3 bacterium</name>
    <dbReference type="NCBI Taxonomy" id="2052148"/>
    <lineage>
        <taxon>Bacteria</taxon>
        <taxon>Bacteria division WOR-3</taxon>
    </lineage>
</organism>
<dbReference type="InterPro" id="IPR000851">
    <property type="entry name" value="Ribosomal_uS5"/>
</dbReference>
<dbReference type="GO" id="GO:0019843">
    <property type="term" value="F:rRNA binding"/>
    <property type="evidence" value="ECO:0007669"/>
    <property type="project" value="UniProtKB-UniRule"/>
</dbReference>
<dbReference type="GO" id="GO:0006412">
    <property type="term" value="P:translation"/>
    <property type="evidence" value="ECO:0007669"/>
    <property type="project" value="UniProtKB-UniRule"/>
</dbReference>
<dbReference type="AlphaFoldDB" id="A0A7C6EDZ7"/>
<dbReference type="HAMAP" id="MF_01307_B">
    <property type="entry name" value="Ribosomal_uS5_B"/>
    <property type="match status" value="1"/>
</dbReference>
<evidence type="ECO:0000259" key="10">
    <source>
        <dbReference type="PROSITE" id="PS50881"/>
    </source>
</evidence>
<dbReference type="GO" id="GO:0005737">
    <property type="term" value="C:cytoplasm"/>
    <property type="evidence" value="ECO:0007669"/>
    <property type="project" value="UniProtKB-ARBA"/>
</dbReference>
<dbReference type="EMBL" id="DTLI01000218">
    <property type="protein sequence ID" value="HHS52999.1"/>
    <property type="molecule type" value="Genomic_DNA"/>
</dbReference>
<comment type="similarity">
    <text evidence="1 7 8">Belongs to the universal ribosomal protein uS5 family.</text>
</comment>
<reference evidence="11" key="1">
    <citation type="journal article" date="2020" name="mSystems">
        <title>Genome- and Community-Level Interaction Insights into Carbon Utilization and Element Cycling Functions of Hydrothermarchaeota in Hydrothermal Sediment.</title>
        <authorList>
            <person name="Zhou Z."/>
            <person name="Liu Y."/>
            <person name="Xu W."/>
            <person name="Pan J."/>
            <person name="Luo Z.H."/>
            <person name="Li M."/>
        </authorList>
    </citation>
    <scope>NUCLEOTIDE SEQUENCE [LARGE SCALE GENOMIC DNA]</scope>
    <source>
        <strain evidence="11">SpSt-876</strain>
    </source>
</reference>
<dbReference type="InterPro" id="IPR005324">
    <property type="entry name" value="Ribosomal_uS5_C"/>
</dbReference>
<dbReference type="InterPro" id="IPR013810">
    <property type="entry name" value="Ribosomal_uS5_N"/>
</dbReference>
<feature type="domain" description="S5 DRBM" evidence="10">
    <location>
        <begin position="32"/>
        <end position="95"/>
    </location>
</feature>
<dbReference type="Gene3D" id="3.30.160.20">
    <property type="match status" value="1"/>
</dbReference>
<comment type="function">
    <text evidence="7">With S4 and S12 plays an important role in translational accuracy.</text>
</comment>
<dbReference type="Gene3D" id="3.30.230.10">
    <property type="match status" value="1"/>
</dbReference>
<dbReference type="GO" id="GO:0003735">
    <property type="term" value="F:structural constituent of ribosome"/>
    <property type="evidence" value="ECO:0007669"/>
    <property type="project" value="UniProtKB-UniRule"/>
</dbReference>
<dbReference type="NCBIfam" id="TIGR01021">
    <property type="entry name" value="rpsE_bact"/>
    <property type="match status" value="1"/>
</dbReference>
<dbReference type="InterPro" id="IPR018192">
    <property type="entry name" value="Ribosomal_uS5_N_CS"/>
</dbReference>
<dbReference type="PANTHER" id="PTHR48277:SF1">
    <property type="entry name" value="MITOCHONDRIAL RIBOSOMAL PROTEIN S5"/>
    <property type="match status" value="1"/>
</dbReference>
<evidence type="ECO:0000256" key="8">
    <source>
        <dbReference type="RuleBase" id="RU003823"/>
    </source>
</evidence>
<proteinExistence type="inferred from homology"/>
<keyword evidence="4 7" id="KW-0689">Ribosomal protein</keyword>
<gene>
    <name evidence="7" type="primary">rpsE</name>
    <name evidence="11" type="ORF">ENW73_09155</name>
</gene>
<comment type="function">
    <text evidence="7">Located at the back of the 30S subunit body where it stabilizes the conformation of the head with respect to the body.</text>
</comment>
<evidence type="ECO:0000313" key="11">
    <source>
        <dbReference type="EMBL" id="HHS52999.1"/>
    </source>
</evidence>
<dbReference type="PROSITE" id="PS50881">
    <property type="entry name" value="S5_DSRBD"/>
    <property type="match status" value="1"/>
</dbReference>
<accession>A0A7C6EDZ7</accession>
<evidence type="ECO:0000256" key="9">
    <source>
        <dbReference type="SAM" id="MobiDB-lite"/>
    </source>
</evidence>
<dbReference type="SUPFAM" id="SSF54768">
    <property type="entry name" value="dsRNA-binding domain-like"/>
    <property type="match status" value="1"/>
</dbReference>
<dbReference type="PANTHER" id="PTHR48277">
    <property type="entry name" value="MITOCHONDRIAL RIBOSOMAL PROTEIN S5"/>
    <property type="match status" value="1"/>
</dbReference>
<feature type="region of interest" description="Disordered" evidence="9">
    <location>
        <begin position="1"/>
        <end position="23"/>
    </location>
</feature>
<dbReference type="FunFam" id="3.30.230.10:FF:000002">
    <property type="entry name" value="30S ribosomal protein S5"/>
    <property type="match status" value="1"/>
</dbReference>
<evidence type="ECO:0000256" key="6">
    <source>
        <dbReference type="ARBA" id="ARBA00035255"/>
    </source>
</evidence>
<evidence type="ECO:0000256" key="5">
    <source>
        <dbReference type="ARBA" id="ARBA00023274"/>
    </source>
</evidence>
<dbReference type="InterPro" id="IPR020568">
    <property type="entry name" value="Ribosomal_Su5_D2-typ_SF"/>
</dbReference>
<keyword evidence="2 7" id="KW-0699">rRNA-binding</keyword>
<dbReference type="SUPFAM" id="SSF54211">
    <property type="entry name" value="Ribosomal protein S5 domain 2-like"/>
    <property type="match status" value="1"/>
</dbReference>
<dbReference type="InterPro" id="IPR005712">
    <property type="entry name" value="Ribosomal_uS5_bac-type"/>
</dbReference>
<comment type="subunit">
    <text evidence="7">Part of the 30S ribosomal subunit. Contacts proteins S4 and S8.</text>
</comment>
<feature type="compositionally biased region" description="Basic and acidic residues" evidence="9">
    <location>
        <begin position="199"/>
        <end position="209"/>
    </location>
</feature>
<dbReference type="Pfam" id="PF00333">
    <property type="entry name" value="Ribosomal_S5"/>
    <property type="match status" value="1"/>
</dbReference>
<sequence>MLEKRGPQRNNAQVPEGTTYSAGEAGIPAPEFIERVIEVKRVSKVVKGGKRLRIQATVVVGDGKGTIGIGHGKAAEVALAVRKATLRAKKSLTQVAIKDNTIPHETTGKFSASRILLKPASKGTGLVACPKVRAVLEAAGIRDCLTKSLGSNSSYNLAIATLNALNKLRSLEDIARARNKPISHFVAPSKVDRSNSSSKQEEKGESSVN</sequence>
<dbReference type="InterPro" id="IPR014721">
    <property type="entry name" value="Ribsml_uS5_D2-typ_fold_subgr"/>
</dbReference>
<dbReference type="PROSITE" id="PS00585">
    <property type="entry name" value="RIBOSOMAL_S5"/>
    <property type="match status" value="1"/>
</dbReference>
<comment type="caution">
    <text evidence="11">The sequence shown here is derived from an EMBL/GenBank/DDBJ whole genome shotgun (WGS) entry which is preliminary data.</text>
</comment>
<evidence type="ECO:0000256" key="2">
    <source>
        <dbReference type="ARBA" id="ARBA00022730"/>
    </source>
</evidence>
<keyword evidence="3 7" id="KW-0694">RNA-binding</keyword>
<comment type="domain">
    <text evidence="7">The N-terminal domain interacts with the head of the 30S subunit; the C-terminal domain interacts with the body and contacts protein S4. The interaction surface between S4 and S5 is involved in control of translational fidelity.</text>
</comment>
<evidence type="ECO:0000256" key="4">
    <source>
        <dbReference type="ARBA" id="ARBA00022980"/>
    </source>
</evidence>
<protein>
    <recommendedName>
        <fullName evidence="6 7">Small ribosomal subunit protein uS5</fullName>
    </recommendedName>
</protein>
<dbReference type="Pfam" id="PF03719">
    <property type="entry name" value="Ribosomal_S5_C"/>
    <property type="match status" value="1"/>
</dbReference>
<feature type="compositionally biased region" description="Polar residues" evidence="9">
    <location>
        <begin position="8"/>
        <end position="21"/>
    </location>
</feature>
<feature type="region of interest" description="Disordered" evidence="9">
    <location>
        <begin position="185"/>
        <end position="209"/>
    </location>
</feature>
<evidence type="ECO:0000256" key="7">
    <source>
        <dbReference type="HAMAP-Rule" id="MF_01307"/>
    </source>
</evidence>